<gene>
    <name evidence="1" type="ORF">MTBBW1_310001</name>
</gene>
<dbReference type="Proteomes" id="UP000191931">
    <property type="component" value="Unassembled WGS sequence"/>
</dbReference>
<dbReference type="OrthoDB" id="9776955at2"/>
<dbReference type="AlphaFoldDB" id="A0A1W1HFZ5"/>
<protein>
    <submittedName>
        <fullName evidence="1">ABC-type uncharacterized transport system periplasmic component-like protein</fullName>
    </submittedName>
</protein>
<name>A0A1W1HFZ5_9BACT</name>
<dbReference type="STRING" id="1246637.MTBBW1_310001"/>
<proteinExistence type="predicted"/>
<evidence type="ECO:0000313" key="1">
    <source>
        <dbReference type="EMBL" id="SLM31399.1"/>
    </source>
</evidence>
<dbReference type="EMBL" id="FWEV01000235">
    <property type="protein sequence ID" value="SLM31399.1"/>
    <property type="molecule type" value="Genomic_DNA"/>
</dbReference>
<keyword evidence="2" id="KW-1185">Reference proteome</keyword>
<organism evidence="1 2">
    <name type="scientific">Desulfamplus magnetovallimortis</name>
    <dbReference type="NCBI Taxonomy" id="1246637"/>
    <lineage>
        <taxon>Bacteria</taxon>
        <taxon>Pseudomonadati</taxon>
        <taxon>Thermodesulfobacteriota</taxon>
        <taxon>Desulfobacteria</taxon>
        <taxon>Desulfobacterales</taxon>
        <taxon>Desulfobacteraceae</taxon>
        <taxon>Desulfamplus</taxon>
    </lineage>
</organism>
<dbReference type="InterPro" id="IPR007487">
    <property type="entry name" value="ABC_transpt-TYRBP-like"/>
</dbReference>
<evidence type="ECO:0000313" key="2">
    <source>
        <dbReference type="Proteomes" id="UP000191931"/>
    </source>
</evidence>
<accession>A0A1W1HFZ5</accession>
<sequence>MVYASATKPLVGLGRKDVMENWGATMSIYPSLTDAGKRCAEMIKQLFEGKSIKEIIPEWPSTGMAFDLNKAKQFGITIPEDLLKIAGENIIQ</sequence>
<reference evidence="1 2" key="1">
    <citation type="submission" date="2017-03" db="EMBL/GenBank/DDBJ databases">
        <authorList>
            <person name="Afonso C.L."/>
            <person name="Miller P.J."/>
            <person name="Scott M.A."/>
            <person name="Spackman E."/>
            <person name="Goraichik I."/>
            <person name="Dimitrov K.M."/>
            <person name="Suarez D.L."/>
            <person name="Swayne D.E."/>
        </authorList>
    </citation>
    <scope>NUCLEOTIDE SEQUENCE [LARGE SCALE GENOMIC DNA]</scope>
    <source>
        <strain evidence="1">PRJEB14757</strain>
    </source>
</reference>
<dbReference type="Pfam" id="PF04392">
    <property type="entry name" value="ABC_sub_bind"/>
    <property type="match status" value="1"/>
</dbReference>